<proteinExistence type="predicted"/>
<gene>
    <name evidence="1" type="primary">RvY_18436-1</name>
    <name evidence="1" type="synonym">RvY_18436.1</name>
    <name evidence="1" type="ORF">RvY_18436</name>
</gene>
<dbReference type="AlphaFoldDB" id="A0A1D1W7B4"/>
<name>A0A1D1W7B4_RAMVA</name>
<dbReference type="Proteomes" id="UP000186922">
    <property type="component" value="Unassembled WGS sequence"/>
</dbReference>
<sequence>MGQRQVHHHTLNTLRTTVLFVYTITQFYSPPSFCFWSFGSGSFCLHVLGLLTKATLMASGQQNPSTLEIFSTVSGGFGEIWCFVSSRETRARCSLGKKTGALGTVLSIEAEPGINFVVISAVRRKSRQPVLPLEIWRSWPANYPNFEISKIAYWLDQPPNTVPANRIPVHTKRTAVFCKHENDRAESVKYSLSSMV</sequence>
<comment type="caution">
    <text evidence="1">The sequence shown here is derived from an EMBL/GenBank/DDBJ whole genome shotgun (WGS) entry which is preliminary data.</text>
</comment>
<organism evidence="1 2">
    <name type="scientific">Ramazzottius varieornatus</name>
    <name type="common">Water bear</name>
    <name type="synonym">Tardigrade</name>
    <dbReference type="NCBI Taxonomy" id="947166"/>
    <lineage>
        <taxon>Eukaryota</taxon>
        <taxon>Metazoa</taxon>
        <taxon>Ecdysozoa</taxon>
        <taxon>Tardigrada</taxon>
        <taxon>Eutardigrada</taxon>
        <taxon>Parachela</taxon>
        <taxon>Hypsibioidea</taxon>
        <taxon>Ramazzottiidae</taxon>
        <taxon>Ramazzottius</taxon>
    </lineage>
</organism>
<evidence type="ECO:0000313" key="2">
    <source>
        <dbReference type="Proteomes" id="UP000186922"/>
    </source>
</evidence>
<evidence type="ECO:0000313" key="1">
    <source>
        <dbReference type="EMBL" id="GAV08793.1"/>
    </source>
</evidence>
<reference evidence="1 2" key="1">
    <citation type="journal article" date="2016" name="Nat. Commun.">
        <title>Extremotolerant tardigrade genome and improved radiotolerance of human cultured cells by tardigrade-unique protein.</title>
        <authorList>
            <person name="Hashimoto T."/>
            <person name="Horikawa D.D."/>
            <person name="Saito Y."/>
            <person name="Kuwahara H."/>
            <person name="Kozuka-Hata H."/>
            <person name="Shin-I T."/>
            <person name="Minakuchi Y."/>
            <person name="Ohishi K."/>
            <person name="Motoyama A."/>
            <person name="Aizu T."/>
            <person name="Enomoto A."/>
            <person name="Kondo K."/>
            <person name="Tanaka S."/>
            <person name="Hara Y."/>
            <person name="Koshikawa S."/>
            <person name="Sagara H."/>
            <person name="Miura T."/>
            <person name="Yokobori S."/>
            <person name="Miyagawa K."/>
            <person name="Suzuki Y."/>
            <person name="Kubo T."/>
            <person name="Oyama M."/>
            <person name="Kohara Y."/>
            <person name="Fujiyama A."/>
            <person name="Arakawa K."/>
            <person name="Katayama T."/>
            <person name="Toyoda A."/>
            <person name="Kunieda T."/>
        </authorList>
    </citation>
    <scope>NUCLEOTIDE SEQUENCE [LARGE SCALE GENOMIC DNA]</scope>
    <source>
        <strain evidence="1 2">YOKOZUNA-1</strain>
    </source>
</reference>
<accession>A0A1D1W7B4</accession>
<dbReference type="EMBL" id="BDGG01000019">
    <property type="protein sequence ID" value="GAV08793.1"/>
    <property type="molecule type" value="Genomic_DNA"/>
</dbReference>
<protein>
    <submittedName>
        <fullName evidence="1">Uncharacterized protein</fullName>
    </submittedName>
</protein>
<keyword evidence="2" id="KW-1185">Reference proteome</keyword>